<evidence type="ECO:0000256" key="2">
    <source>
        <dbReference type="SAM" id="SignalP"/>
    </source>
</evidence>
<keyword evidence="2" id="KW-0732">Signal</keyword>
<comment type="caution">
    <text evidence="3">The sequence shown here is derived from an EMBL/GenBank/DDBJ whole genome shotgun (WGS) entry which is preliminary data.</text>
</comment>
<dbReference type="PROSITE" id="PS51318">
    <property type="entry name" value="TAT"/>
    <property type="match status" value="1"/>
</dbReference>
<sequence>MSALRRSLVPGGAAATLALALAFPLSAAATPDPYTPAKPDPWSVTIASCSTLTRQIPDHTFDDDVDLALTVSGVSAAPTVATFSASQVTSHLTSTSSGGAELNLHFGSATSGVYEVTLVEPGTEHAAYGTVTVTAACGAVDPAPAASASKLARTGTDISVGVLWGAGAAVVAGALFWVISRLRRGARSR</sequence>
<keyword evidence="1" id="KW-0812">Transmembrane</keyword>
<proteinExistence type="predicted"/>
<keyword evidence="1" id="KW-1133">Transmembrane helix</keyword>
<evidence type="ECO:0000313" key="4">
    <source>
        <dbReference type="Proteomes" id="UP001501079"/>
    </source>
</evidence>
<dbReference type="InterPro" id="IPR006311">
    <property type="entry name" value="TAT_signal"/>
</dbReference>
<accession>A0ABP8A0F9</accession>
<protein>
    <recommendedName>
        <fullName evidence="5">Sortase</fullName>
    </recommendedName>
</protein>
<evidence type="ECO:0000256" key="1">
    <source>
        <dbReference type="SAM" id="Phobius"/>
    </source>
</evidence>
<feature type="chain" id="PRO_5047005273" description="Sortase" evidence="2">
    <location>
        <begin position="28"/>
        <end position="189"/>
    </location>
</feature>
<reference evidence="4" key="1">
    <citation type="journal article" date="2019" name="Int. J. Syst. Evol. Microbiol.">
        <title>The Global Catalogue of Microorganisms (GCM) 10K type strain sequencing project: providing services to taxonomists for standard genome sequencing and annotation.</title>
        <authorList>
            <consortium name="The Broad Institute Genomics Platform"/>
            <consortium name="The Broad Institute Genome Sequencing Center for Infectious Disease"/>
            <person name="Wu L."/>
            <person name="Ma J."/>
        </authorList>
    </citation>
    <scope>NUCLEOTIDE SEQUENCE [LARGE SCALE GENOMIC DNA]</scope>
    <source>
        <strain evidence="4">JCM 17591</strain>
    </source>
</reference>
<evidence type="ECO:0000313" key="3">
    <source>
        <dbReference type="EMBL" id="GAA4174912.1"/>
    </source>
</evidence>
<keyword evidence="4" id="KW-1185">Reference proteome</keyword>
<keyword evidence="1" id="KW-0472">Membrane</keyword>
<feature type="transmembrane region" description="Helical" evidence="1">
    <location>
        <begin position="158"/>
        <end position="179"/>
    </location>
</feature>
<organism evidence="3 4">
    <name type="scientific">Gryllotalpicola koreensis</name>
    <dbReference type="NCBI Taxonomy" id="993086"/>
    <lineage>
        <taxon>Bacteria</taxon>
        <taxon>Bacillati</taxon>
        <taxon>Actinomycetota</taxon>
        <taxon>Actinomycetes</taxon>
        <taxon>Micrococcales</taxon>
        <taxon>Microbacteriaceae</taxon>
        <taxon>Gryllotalpicola</taxon>
    </lineage>
</organism>
<dbReference type="EMBL" id="BAABBW010000003">
    <property type="protein sequence ID" value="GAA4174912.1"/>
    <property type="molecule type" value="Genomic_DNA"/>
</dbReference>
<dbReference type="RefSeq" id="WP_344753842.1">
    <property type="nucleotide sequence ID" value="NZ_BAABBW010000003.1"/>
</dbReference>
<gene>
    <name evidence="3" type="ORF">GCM10022287_19510</name>
</gene>
<dbReference type="Proteomes" id="UP001501079">
    <property type="component" value="Unassembled WGS sequence"/>
</dbReference>
<name>A0ABP8A0F9_9MICO</name>
<feature type="signal peptide" evidence="2">
    <location>
        <begin position="1"/>
        <end position="27"/>
    </location>
</feature>
<evidence type="ECO:0008006" key="5">
    <source>
        <dbReference type="Google" id="ProtNLM"/>
    </source>
</evidence>